<feature type="transmembrane region" description="Helical" evidence="6">
    <location>
        <begin position="433"/>
        <end position="449"/>
    </location>
</feature>
<feature type="transmembrane region" description="Helical" evidence="6">
    <location>
        <begin position="198"/>
        <end position="217"/>
    </location>
</feature>
<dbReference type="GO" id="GO:0016020">
    <property type="term" value="C:membrane"/>
    <property type="evidence" value="ECO:0007669"/>
    <property type="project" value="UniProtKB-SubCell"/>
</dbReference>
<keyword evidence="9" id="KW-1185">Reference proteome</keyword>
<name>A0A1Z5JR41_FISSO</name>
<dbReference type="Gene3D" id="3.30.750.24">
    <property type="entry name" value="STAS domain"/>
    <property type="match status" value="1"/>
</dbReference>
<evidence type="ECO:0000313" key="8">
    <source>
        <dbReference type="EMBL" id="GAX16241.1"/>
    </source>
</evidence>
<evidence type="ECO:0000259" key="7">
    <source>
        <dbReference type="PROSITE" id="PS50801"/>
    </source>
</evidence>
<proteinExistence type="predicted"/>
<dbReference type="OrthoDB" id="288203at2759"/>
<dbReference type="SUPFAM" id="SSF52091">
    <property type="entry name" value="SpoIIaa-like"/>
    <property type="match status" value="1"/>
</dbReference>
<dbReference type="Pfam" id="PF01740">
    <property type="entry name" value="STAS"/>
    <property type="match status" value="1"/>
</dbReference>
<evidence type="ECO:0000256" key="3">
    <source>
        <dbReference type="ARBA" id="ARBA00022989"/>
    </source>
</evidence>
<dbReference type="Proteomes" id="UP000198406">
    <property type="component" value="Unassembled WGS sequence"/>
</dbReference>
<protein>
    <recommendedName>
        <fullName evidence="7">STAS domain-containing protein</fullName>
    </recommendedName>
</protein>
<feature type="transmembrane region" description="Helical" evidence="6">
    <location>
        <begin position="313"/>
        <end position="331"/>
    </location>
</feature>
<dbReference type="CDD" id="cd07042">
    <property type="entry name" value="STAS_SulP_like_sulfate_transporter"/>
    <property type="match status" value="1"/>
</dbReference>
<organism evidence="8 9">
    <name type="scientific">Fistulifera solaris</name>
    <name type="common">Oleaginous diatom</name>
    <dbReference type="NCBI Taxonomy" id="1519565"/>
    <lineage>
        <taxon>Eukaryota</taxon>
        <taxon>Sar</taxon>
        <taxon>Stramenopiles</taxon>
        <taxon>Ochrophyta</taxon>
        <taxon>Bacillariophyta</taxon>
        <taxon>Bacillariophyceae</taxon>
        <taxon>Bacillariophycidae</taxon>
        <taxon>Naviculales</taxon>
        <taxon>Naviculaceae</taxon>
        <taxon>Fistulifera</taxon>
    </lineage>
</organism>
<comment type="caution">
    <text evidence="8">The sequence shown here is derived from an EMBL/GenBank/DDBJ whole genome shotgun (WGS) entry which is preliminary data.</text>
</comment>
<evidence type="ECO:0000256" key="5">
    <source>
        <dbReference type="SAM" id="MobiDB-lite"/>
    </source>
</evidence>
<evidence type="ECO:0000313" key="9">
    <source>
        <dbReference type="Proteomes" id="UP000198406"/>
    </source>
</evidence>
<dbReference type="InParanoid" id="A0A1Z5JR41"/>
<dbReference type="InterPro" id="IPR001902">
    <property type="entry name" value="SLC26A/SulP_fam"/>
</dbReference>
<evidence type="ECO:0000256" key="2">
    <source>
        <dbReference type="ARBA" id="ARBA00022692"/>
    </source>
</evidence>
<dbReference type="AlphaFoldDB" id="A0A1Z5JR41"/>
<feature type="region of interest" description="Disordered" evidence="5">
    <location>
        <begin position="1"/>
        <end position="43"/>
    </location>
</feature>
<feature type="transmembrane region" description="Helical" evidence="6">
    <location>
        <begin position="267"/>
        <end position="289"/>
    </location>
</feature>
<evidence type="ECO:0000256" key="1">
    <source>
        <dbReference type="ARBA" id="ARBA00004141"/>
    </source>
</evidence>
<accession>A0A1Z5JR41</accession>
<gene>
    <name evidence="8" type="ORF">FisN_3Hh277</name>
</gene>
<evidence type="ECO:0000256" key="4">
    <source>
        <dbReference type="ARBA" id="ARBA00023136"/>
    </source>
</evidence>
<dbReference type="NCBIfam" id="TIGR00815">
    <property type="entry name" value="sulP"/>
    <property type="match status" value="1"/>
</dbReference>
<feature type="transmembrane region" description="Helical" evidence="6">
    <location>
        <begin position="343"/>
        <end position="363"/>
    </location>
</feature>
<dbReference type="PANTHER" id="PTHR11814">
    <property type="entry name" value="SULFATE TRANSPORTER"/>
    <property type="match status" value="1"/>
</dbReference>
<feature type="transmembrane region" description="Helical" evidence="6">
    <location>
        <begin position="493"/>
        <end position="509"/>
    </location>
</feature>
<dbReference type="InterPro" id="IPR036513">
    <property type="entry name" value="STAS_dom_sf"/>
</dbReference>
<keyword evidence="3 6" id="KW-1133">Transmembrane helix</keyword>
<feature type="transmembrane region" description="Helical" evidence="6">
    <location>
        <begin position="237"/>
        <end position="255"/>
    </location>
</feature>
<feature type="domain" description="STAS" evidence="7">
    <location>
        <begin position="582"/>
        <end position="701"/>
    </location>
</feature>
<evidence type="ECO:0000256" key="6">
    <source>
        <dbReference type="SAM" id="Phobius"/>
    </source>
</evidence>
<reference evidence="8 9" key="1">
    <citation type="journal article" date="2015" name="Plant Cell">
        <title>Oil accumulation by the oleaginous diatom Fistulifera solaris as revealed by the genome and transcriptome.</title>
        <authorList>
            <person name="Tanaka T."/>
            <person name="Maeda Y."/>
            <person name="Veluchamy A."/>
            <person name="Tanaka M."/>
            <person name="Abida H."/>
            <person name="Marechal E."/>
            <person name="Bowler C."/>
            <person name="Muto M."/>
            <person name="Sunaga Y."/>
            <person name="Tanaka M."/>
            <person name="Yoshino T."/>
            <person name="Taniguchi T."/>
            <person name="Fukuda Y."/>
            <person name="Nemoto M."/>
            <person name="Matsumoto M."/>
            <person name="Wong P.S."/>
            <person name="Aburatani S."/>
            <person name="Fujibuchi W."/>
        </authorList>
    </citation>
    <scope>NUCLEOTIDE SEQUENCE [LARGE SCALE GENOMIC DNA]</scope>
    <source>
        <strain evidence="8 9">JPCC DA0580</strain>
    </source>
</reference>
<sequence length="730" mass="80530">MYDLLANEEGPSEKKTRKSRPRDSLSLSSSLHGRTTRNIHMDEDDSYSSTVGLLAVASVSPDSLRKRPLVSSHRRALEFIRTDALAHRRHAVPHMQFDLQSERRSLRRVIGDFLCSGKDRSIAEWCEVVTPIVSWLKAYDFRSNFITDLVAGLTVGIMIIPQSMSYAKLAGLPVEYGLYSAVFPIYAYACFGSSRQLAVGPVAIISLLLSSGLSSLLEEYPDLSPGTPEYQATYNQIAVQISFLVGITYIVLGICRMGFVTNFLSHAVISGFTTGAAVIIGMSQVKYLLGYDVERSDRFHELIFNLLKNIDNFNWRTFLFGSVGICFLLFAKTASAKSPRFQKLRAVGPLIVSIIAIILTSAFDLENKGIPVVGQIPGGLPPFTISYWTPVKEASKLIPLVSTITLVGFMESIAIAKRLAFSHKYEIDSSQELIGLGMSNLMGGMFSSYPVTGSFSRSAVNNDSGAQSGMSGIVTATLVSLVLLFLTKLFEKMPLCILASIVISGVVSLVDFEEALRLWTVHRSDFNVWLIACFGTLFLGVELGLAIAVAVSLLVVIYQSAYPHITLLGRLPGTCAYINIKQYPEADHYNGVVLIRIEGSLYFANTEHVREKIMQHFQEGNIESETQSRYLVLDFSSVAHIDTSALCILEKTFDNLRSRGQRIVFTNPNQDVMRMLFIGGLADKIGRDHIFASTHDAVTYCLHEMDCEVTVGFVNDDSEAADISENTLFS</sequence>
<keyword evidence="2 6" id="KW-0812">Transmembrane</keyword>
<dbReference type="PROSITE" id="PS50801">
    <property type="entry name" value="STAS"/>
    <property type="match status" value="1"/>
</dbReference>
<comment type="subcellular location">
    <subcellularLocation>
        <location evidence="1">Membrane</location>
        <topology evidence="1">Multi-pass membrane protein</topology>
    </subcellularLocation>
</comment>
<dbReference type="InterPro" id="IPR011547">
    <property type="entry name" value="SLC26A/SulP_dom"/>
</dbReference>
<dbReference type="Pfam" id="PF00916">
    <property type="entry name" value="Sulfate_transp"/>
    <property type="match status" value="1"/>
</dbReference>
<dbReference type="EMBL" id="BDSP01000102">
    <property type="protein sequence ID" value="GAX16241.1"/>
    <property type="molecule type" value="Genomic_DNA"/>
</dbReference>
<dbReference type="InterPro" id="IPR002645">
    <property type="entry name" value="STAS_dom"/>
</dbReference>
<feature type="transmembrane region" description="Helical" evidence="6">
    <location>
        <begin position="469"/>
        <end position="486"/>
    </location>
</feature>
<feature type="transmembrane region" description="Helical" evidence="6">
    <location>
        <begin position="529"/>
        <end position="558"/>
    </location>
</feature>
<feature type="transmembrane region" description="Helical" evidence="6">
    <location>
        <begin position="176"/>
        <end position="191"/>
    </location>
</feature>
<keyword evidence="4 6" id="KW-0472">Membrane</keyword>
<feature type="transmembrane region" description="Helical" evidence="6">
    <location>
        <begin position="397"/>
        <end position="421"/>
    </location>
</feature>
<dbReference type="GO" id="GO:0055085">
    <property type="term" value="P:transmembrane transport"/>
    <property type="evidence" value="ECO:0007669"/>
    <property type="project" value="InterPro"/>
</dbReference>